<dbReference type="PANTHER" id="PTHR15629">
    <property type="entry name" value="SH3YL1 PROTEIN"/>
    <property type="match status" value="1"/>
</dbReference>
<evidence type="ECO:0000313" key="4">
    <source>
        <dbReference type="Proteomes" id="UP000054248"/>
    </source>
</evidence>
<name>A0A0C3MBM5_9AGAM</name>
<dbReference type="InterPro" id="IPR051702">
    <property type="entry name" value="SH3_domain_YSC84-like"/>
</dbReference>
<reference evidence="4" key="2">
    <citation type="submission" date="2015-01" db="EMBL/GenBank/DDBJ databases">
        <title>Evolutionary Origins and Diversification of the Mycorrhizal Mutualists.</title>
        <authorList>
            <consortium name="DOE Joint Genome Institute"/>
            <consortium name="Mycorrhizal Genomics Consortium"/>
            <person name="Kohler A."/>
            <person name="Kuo A."/>
            <person name="Nagy L.G."/>
            <person name="Floudas D."/>
            <person name="Copeland A."/>
            <person name="Barry K.W."/>
            <person name="Cichocki N."/>
            <person name="Veneault-Fourrey C."/>
            <person name="LaButti K."/>
            <person name="Lindquist E.A."/>
            <person name="Lipzen A."/>
            <person name="Lundell T."/>
            <person name="Morin E."/>
            <person name="Murat C."/>
            <person name="Riley R."/>
            <person name="Ohm R."/>
            <person name="Sun H."/>
            <person name="Tunlid A."/>
            <person name="Henrissat B."/>
            <person name="Grigoriev I.V."/>
            <person name="Hibbett D.S."/>
            <person name="Martin F."/>
        </authorList>
    </citation>
    <scope>NUCLEOTIDE SEQUENCE [LARGE SCALE GENOMIC DNA]</scope>
    <source>
        <strain evidence="4">MUT 4182</strain>
    </source>
</reference>
<proteinExistence type="predicted"/>
<gene>
    <name evidence="3" type="ORF">M407DRAFT_68343</name>
</gene>
<dbReference type="GO" id="GO:0051015">
    <property type="term" value="F:actin filament binding"/>
    <property type="evidence" value="ECO:0007669"/>
    <property type="project" value="TreeGrafter"/>
</dbReference>
<dbReference type="GO" id="GO:0035091">
    <property type="term" value="F:phosphatidylinositol binding"/>
    <property type="evidence" value="ECO:0007669"/>
    <property type="project" value="TreeGrafter"/>
</dbReference>
<accession>A0A0C3MBM5</accession>
<dbReference type="GO" id="GO:0051666">
    <property type="term" value="P:actin cortical patch localization"/>
    <property type="evidence" value="ECO:0007669"/>
    <property type="project" value="TreeGrafter"/>
</dbReference>
<dbReference type="InterPro" id="IPR007461">
    <property type="entry name" value="Ysc84_actin-binding"/>
</dbReference>
<dbReference type="HOGENOM" id="CLU_1149593_0_0_1"/>
<dbReference type="GO" id="GO:0051017">
    <property type="term" value="P:actin filament bundle assembly"/>
    <property type="evidence" value="ECO:0007669"/>
    <property type="project" value="TreeGrafter"/>
</dbReference>
<feature type="domain" description="Ysc84 actin-binding" evidence="2">
    <location>
        <begin position="34"/>
        <end position="158"/>
    </location>
</feature>
<organism evidence="3 4">
    <name type="scientific">Tulasnella calospora MUT 4182</name>
    <dbReference type="NCBI Taxonomy" id="1051891"/>
    <lineage>
        <taxon>Eukaryota</taxon>
        <taxon>Fungi</taxon>
        <taxon>Dikarya</taxon>
        <taxon>Basidiomycota</taxon>
        <taxon>Agaricomycotina</taxon>
        <taxon>Agaricomycetes</taxon>
        <taxon>Cantharellales</taxon>
        <taxon>Tulasnellaceae</taxon>
        <taxon>Tulasnella</taxon>
    </lineage>
</organism>
<evidence type="ECO:0000313" key="3">
    <source>
        <dbReference type="EMBL" id="KIO31162.1"/>
    </source>
</evidence>
<reference evidence="3 4" key="1">
    <citation type="submission" date="2014-04" db="EMBL/GenBank/DDBJ databases">
        <authorList>
            <consortium name="DOE Joint Genome Institute"/>
            <person name="Kuo A."/>
            <person name="Girlanda M."/>
            <person name="Perotto S."/>
            <person name="Kohler A."/>
            <person name="Nagy L.G."/>
            <person name="Floudas D."/>
            <person name="Copeland A."/>
            <person name="Barry K.W."/>
            <person name="Cichocki N."/>
            <person name="Veneault-Fourrey C."/>
            <person name="LaButti K."/>
            <person name="Lindquist E.A."/>
            <person name="Lipzen A."/>
            <person name="Lundell T."/>
            <person name="Morin E."/>
            <person name="Murat C."/>
            <person name="Sun H."/>
            <person name="Tunlid A."/>
            <person name="Henrissat B."/>
            <person name="Grigoriev I.V."/>
            <person name="Hibbett D.S."/>
            <person name="Martin F."/>
            <person name="Nordberg H.P."/>
            <person name="Cantor M.N."/>
            <person name="Hua S.X."/>
        </authorList>
    </citation>
    <scope>NUCLEOTIDE SEQUENCE [LARGE SCALE GENOMIC DNA]</scope>
    <source>
        <strain evidence="3 4">MUT 4182</strain>
    </source>
</reference>
<feature type="compositionally biased region" description="Polar residues" evidence="1">
    <location>
        <begin position="177"/>
        <end position="191"/>
    </location>
</feature>
<dbReference type="Proteomes" id="UP000054248">
    <property type="component" value="Unassembled WGS sequence"/>
</dbReference>
<dbReference type="GO" id="GO:0030479">
    <property type="term" value="C:actin cortical patch"/>
    <property type="evidence" value="ECO:0007669"/>
    <property type="project" value="TreeGrafter"/>
</dbReference>
<feature type="region of interest" description="Disordered" evidence="1">
    <location>
        <begin position="167"/>
        <end position="230"/>
    </location>
</feature>
<dbReference type="AlphaFoldDB" id="A0A0C3MBM5"/>
<feature type="non-terminal residue" evidence="3">
    <location>
        <position position="1"/>
    </location>
</feature>
<dbReference type="OrthoDB" id="443981at2759"/>
<dbReference type="STRING" id="1051891.A0A0C3MBM5"/>
<evidence type="ECO:0000259" key="2">
    <source>
        <dbReference type="Pfam" id="PF04366"/>
    </source>
</evidence>
<protein>
    <recommendedName>
        <fullName evidence="2">Ysc84 actin-binding domain-containing protein</fullName>
    </recommendedName>
</protein>
<dbReference type="Pfam" id="PF04366">
    <property type="entry name" value="Ysc84"/>
    <property type="match status" value="1"/>
</dbReference>
<keyword evidence="4" id="KW-1185">Reference proteome</keyword>
<sequence length="242" mass="25622">RAGLLISARAGSGLVIARLPNGTFSAPSAIGTAGLGIGAQWGAELTEFLIVLNSTIAVRSLMSAGKLTIGGNLSIAVGPLGRNGEAWKSLKKGHIVSMYSYSRTKGLFSGISLEGSIIAARADANAIAYQRDVTPKELLNGDITPPRWADFLIQTLTQTIGNLAPDDDALSDASERVSMSGTSNEPPSRNINGAADRWPEGDFYRSLKKTVSSGGGLDENQWKTPPSQEKQEILDRLYTIGY</sequence>
<dbReference type="EMBL" id="KN822965">
    <property type="protein sequence ID" value="KIO31162.1"/>
    <property type="molecule type" value="Genomic_DNA"/>
</dbReference>
<evidence type="ECO:0000256" key="1">
    <source>
        <dbReference type="SAM" id="MobiDB-lite"/>
    </source>
</evidence>
<dbReference type="PANTHER" id="PTHR15629:SF2">
    <property type="entry name" value="SH3 DOMAIN-CONTAINING YSC84-LIKE PROTEIN 1"/>
    <property type="match status" value="1"/>
</dbReference>